<proteinExistence type="predicted"/>
<dbReference type="AlphaFoldDB" id="G0UYU2"/>
<name>G0UYU2_TRYCI</name>
<reference evidence="2" key="1">
    <citation type="journal article" date="2012" name="Proc. Natl. Acad. Sci. U.S.A.">
        <title>Antigenic diversity is generated by distinct evolutionary mechanisms in African trypanosome species.</title>
        <authorList>
            <person name="Jackson A.P."/>
            <person name="Berry A."/>
            <person name="Aslett M."/>
            <person name="Allison H.C."/>
            <person name="Burton P."/>
            <person name="Vavrova-Anderson J."/>
            <person name="Brown R."/>
            <person name="Browne H."/>
            <person name="Corton N."/>
            <person name="Hauser H."/>
            <person name="Gamble J."/>
            <person name="Gilderthorp R."/>
            <person name="Marcello L."/>
            <person name="McQuillan J."/>
            <person name="Otto T.D."/>
            <person name="Quail M.A."/>
            <person name="Sanders M.J."/>
            <person name="van Tonder A."/>
            <person name="Ginger M.L."/>
            <person name="Field M.C."/>
            <person name="Barry J.D."/>
            <person name="Hertz-Fowler C."/>
            <person name="Berriman M."/>
        </authorList>
    </citation>
    <scope>NUCLEOTIDE SEQUENCE</scope>
    <source>
        <strain evidence="2">IL3000</strain>
    </source>
</reference>
<dbReference type="VEuPathDB" id="TriTrypDB:TcIL3000_10_13420"/>
<feature type="region of interest" description="Disordered" evidence="1">
    <location>
        <begin position="447"/>
        <end position="483"/>
    </location>
</feature>
<feature type="region of interest" description="Disordered" evidence="1">
    <location>
        <begin position="172"/>
        <end position="286"/>
    </location>
</feature>
<protein>
    <submittedName>
        <fullName evidence="2">Uncharacterized protein TCIL3000_10_13420</fullName>
    </submittedName>
</protein>
<accession>G0UYU2</accession>
<feature type="compositionally biased region" description="Basic and acidic residues" evidence="1">
    <location>
        <begin position="182"/>
        <end position="239"/>
    </location>
</feature>
<sequence>MIQCMHLLLSARTPVLLRQAAVAVNHPSATLRQSFYTEGIAAVLQRELPPTASLVTIDNRTKGKHANLASIVRLMDSFCKAVMESKEGSHQIPPVLLIVQTKLKREDADVDQFVLTKVLNERKGLKNTTAVVLDAEQTVLINPMLREQKGYKMVVKEDNAIEILGLTLITSDASSRSGKGTSPEEAKKTRAVVKSENKGDKAVKIEAAKGAVESKPRETHAEGKSKKESANADYEKGADKPSAAKPQDNQRRLPPAQSEDRTSSPKNSVNVKEEGKSQASSKTTLETSAIVDREALDKVFHSTLSVPFQPPPQVERELFSGYVDTGRLADILNLPLYGSSSVFTLYYRLTGAGACRTPLITITQTLRETCRKGAESAPQHLVLGTANRIPVLLLLSAPFLIGEDARLLCEEYQKSLQKQFSTAADITVIVAPACYTEKNVLYALSTAQEGSREEPPGKRRPNDPPQALNHTPSPGEPASTSLSETVLREIVSTTMEEVALRHEKSTLDLSSAVKQLLKSFPPDRIANVVNEPQGESHPLLDATKGLDEIQQQIRGTKEVLDKVQKDVTTMVKHVKTSDHSEEGAVPTIRINELHKVLEALKDKVVEFNNATPTTQQLSSEMREVLFDVSNSLRETLSQSLQQGFRNMQDQQESQLSVALKEYTLNSTKERALTEQTLRDLPQNIQNAMEKALLTLTWRTDENTARVLEDQQKLVDAKVSAMCETLSETVERGNERLRDTLTNLLQRTPDDNATTVAPANAPLD</sequence>
<feature type="compositionally biased region" description="Basic and acidic residues" evidence="1">
    <location>
        <begin position="450"/>
        <end position="462"/>
    </location>
</feature>
<evidence type="ECO:0000313" key="2">
    <source>
        <dbReference type="EMBL" id="CCC94559.1"/>
    </source>
</evidence>
<feature type="compositionally biased region" description="Polar residues" evidence="1">
    <location>
        <begin position="277"/>
        <end position="286"/>
    </location>
</feature>
<evidence type="ECO:0000256" key="1">
    <source>
        <dbReference type="SAM" id="MobiDB-lite"/>
    </source>
</evidence>
<feature type="compositionally biased region" description="Polar residues" evidence="1">
    <location>
        <begin position="468"/>
        <end position="483"/>
    </location>
</feature>
<gene>
    <name evidence="2" type="ORF">TCIL3000_10_13420</name>
</gene>
<organism evidence="2">
    <name type="scientific">Trypanosoma congolense (strain IL3000)</name>
    <dbReference type="NCBI Taxonomy" id="1068625"/>
    <lineage>
        <taxon>Eukaryota</taxon>
        <taxon>Discoba</taxon>
        <taxon>Euglenozoa</taxon>
        <taxon>Kinetoplastea</taxon>
        <taxon>Metakinetoplastina</taxon>
        <taxon>Trypanosomatida</taxon>
        <taxon>Trypanosomatidae</taxon>
        <taxon>Trypanosoma</taxon>
        <taxon>Nannomonas</taxon>
    </lineage>
</organism>
<dbReference type="EMBL" id="HE575323">
    <property type="protein sequence ID" value="CCC94559.1"/>
    <property type="molecule type" value="Genomic_DNA"/>
</dbReference>